<evidence type="ECO:0000313" key="1">
    <source>
        <dbReference type="EMBL" id="KAI7986482.1"/>
    </source>
</evidence>
<gene>
    <name evidence="1" type="ORF">LOK49_LG14G02283</name>
</gene>
<evidence type="ECO:0000313" key="2">
    <source>
        <dbReference type="Proteomes" id="UP001060215"/>
    </source>
</evidence>
<name>A0ACC0FEE5_9ERIC</name>
<dbReference type="EMBL" id="CM045772">
    <property type="protein sequence ID" value="KAI7986482.1"/>
    <property type="molecule type" value="Genomic_DNA"/>
</dbReference>
<dbReference type="Proteomes" id="UP001060215">
    <property type="component" value="Chromosome 15"/>
</dbReference>
<protein>
    <submittedName>
        <fullName evidence="1">Uncharacterized protein</fullName>
    </submittedName>
</protein>
<accession>A0ACC0FEE5</accession>
<proteinExistence type="predicted"/>
<keyword evidence="2" id="KW-1185">Reference proteome</keyword>
<comment type="caution">
    <text evidence="1">The sequence shown here is derived from an EMBL/GenBank/DDBJ whole genome shotgun (WGS) entry which is preliminary data.</text>
</comment>
<organism evidence="1 2">
    <name type="scientific">Camellia lanceoleosa</name>
    <dbReference type="NCBI Taxonomy" id="1840588"/>
    <lineage>
        <taxon>Eukaryota</taxon>
        <taxon>Viridiplantae</taxon>
        <taxon>Streptophyta</taxon>
        <taxon>Embryophyta</taxon>
        <taxon>Tracheophyta</taxon>
        <taxon>Spermatophyta</taxon>
        <taxon>Magnoliopsida</taxon>
        <taxon>eudicotyledons</taxon>
        <taxon>Gunneridae</taxon>
        <taxon>Pentapetalae</taxon>
        <taxon>asterids</taxon>
        <taxon>Ericales</taxon>
        <taxon>Theaceae</taxon>
        <taxon>Camellia</taxon>
    </lineage>
</organism>
<reference evidence="1 2" key="1">
    <citation type="journal article" date="2022" name="Plant J.">
        <title>Chromosome-level genome of Camellia lanceoleosa provides a valuable resource for understanding genome evolution and self-incompatibility.</title>
        <authorList>
            <person name="Gong W."/>
            <person name="Xiao S."/>
            <person name="Wang L."/>
            <person name="Liao Z."/>
            <person name="Chang Y."/>
            <person name="Mo W."/>
            <person name="Hu G."/>
            <person name="Li W."/>
            <person name="Zhao G."/>
            <person name="Zhu H."/>
            <person name="Hu X."/>
            <person name="Ji K."/>
            <person name="Xiang X."/>
            <person name="Song Q."/>
            <person name="Yuan D."/>
            <person name="Jin S."/>
            <person name="Zhang L."/>
        </authorList>
    </citation>
    <scope>NUCLEOTIDE SEQUENCE [LARGE SCALE GENOMIC DNA]</scope>
    <source>
        <strain evidence="1">SQ_2022a</strain>
    </source>
</reference>
<sequence length="71" mass="8203">MGLASDICIFKQKKGKEYNTNPLSRSLSLRSEISEEFIIELHTPLRFSNFVRVCLLSQLPNHFKSYPETLS</sequence>